<keyword evidence="3" id="KW-1185">Reference proteome</keyword>
<dbReference type="PANTHER" id="PTHR24020">
    <property type="entry name" value="COLLAGEN ALPHA"/>
    <property type="match status" value="1"/>
</dbReference>
<dbReference type="PROSITE" id="PS50234">
    <property type="entry name" value="VWFA"/>
    <property type="match status" value="1"/>
</dbReference>
<dbReference type="Proteomes" id="UP000828390">
    <property type="component" value="Unassembled WGS sequence"/>
</dbReference>
<dbReference type="Pfam" id="PF00092">
    <property type="entry name" value="VWA"/>
    <property type="match status" value="1"/>
</dbReference>
<dbReference type="SUPFAM" id="SSF53300">
    <property type="entry name" value="vWA-like"/>
    <property type="match status" value="1"/>
</dbReference>
<feature type="domain" description="VWFA" evidence="1">
    <location>
        <begin position="94"/>
        <end position="267"/>
    </location>
</feature>
<comment type="caution">
    <text evidence="2">The sequence shown here is derived from an EMBL/GenBank/DDBJ whole genome shotgun (WGS) entry which is preliminary data.</text>
</comment>
<dbReference type="AlphaFoldDB" id="A0A9D3Y6K0"/>
<gene>
    <name evidence="2" type="ORF">DPMN_193858</name>
</gene>
<dbReference type="InterPro" id="IPR002035">
    <property type="entry name" value="VWF_A"/>
</dbReference>
<organism evidence="2 3">
    <name type="scientific">Dreissena polymorpha</name>
    <name type="common">Zebra mussel</name>
    <name type="synonym">Mytilus polymorpha</name>
    <dbReference type="NCBI Taxonomy" id="45954"/>
    <lineage>
        <taxon>Eukaryota</taxon>
        <taxon>Metazoa</taxon>
        <taxon>Spiralia</taxon>
        <taxon>Lophotrochozoa</taxon>
        <taxon>Mollusca</taxon>
        <taxon>Bivalvia</taxon>
        <taxon>Autobranchia</taxon>
        <taxon>Heteroconchia</taxon>
        <taxon>Euheterodonta</taxon>
        <taxon>Imparidentia</taxon>
        <taxon>Neoheterodontei</taxon>
        <taxon>Myida</taxon>
        <taxon>Dreissenoidea</taxon>
        <taxon>Dreissenidae</taxon>
        <taxon>Dreissena</taxon>
    </lineage>
</organism>
<name>A0A9D3Y6K0_DREPO</name>
<dbReference type="InterPro" id="IPR036465">
    <property type="entry name" value="vWFA_dom_sf"/>
</dbReference>
<dbReference type="PRINTS" id="PR00453">
    <property type="entry name" value="VWFADOMAIN"/>
</dbReference>
<dbReference type="PANTHER" id="PTHR24020:SF84">
    <property type="entry name" value="VWFA DOMAIN-CONTAINING PROTEIN"/>
    <property type="match status" value="1"/>
</dbReference>
<dbReference type="CDD" id="cd01450">
    <property type="entry name" value="vWFA_subfamily_ECM"/>
    <property type="match status" value="1"/>
</dbReference>
<dbReference type="Gene3D" id="3.40.50.410">
    <property type="entry name" value="von Willebrand factor, type A domain"/>
    <property type="match status" value="1"/>
</dbReference>
<reference evidence="2" key="2">
    <citation type="submission" date="2020-11" db="EMBL/GenBank/DDBJ databases">
        <authorList>
            <person name="McCartney M.A."/>
            <person name="Auch B."/>
            <person name="Kono T."/>
            <person name="Mallez S."/>
            <person name="Becker A."/>
            <person name="Gohl D.M."/>
            <person name="Silverstein K.A.T."/>
            <person name="Koren S."/>
            <person name="Bechman K.B."/>
            <person name="Herman A."/>
            <person name="Abrahante J.E."/>
            <person name="Garbe J."/>
        </authorList>
    </citation>
    <scope>NUCLEOTIDE SEQUENCE</scope>
    <source>
        <strain evidence="2">Duluth1</strain>
        <tissue evidence="2">Whole animal</tissue>
    </source>
</reference>
<dbReference type="InterPro" id="IPR050525">
    <property type="entry name" value="ECM_Assembly_Org"/>
</dbReference>
<evidence type="ECO:0000313" key="2">
    <source>
        <dbReference type="EMBL" id="KAH3692704.1"/>
    </source>
</evidence>
<proteinExistence type="predicted"/>
<accession>A0A9D3Y6K0</accession>
<dbReference type="EMBL" id="JAIWYP010000020">
    <property type="protein sequence ID" value="KAH3692704.1"/>
    <property type="molecule type" value="Genomic_DNA"/>
</dbReference>
<evidence type="ECO:0000259" key="1">
    <source>
        <dbReference type="PROSITE" id="PS50234"/>
    </source>
</evidence>
<reference evidence="2" key="1">
    <citation type="journal article" date="2019" name="bioRxiv">
        <title>The Genome of the Zebra Mussel, Dreissena polymorpha: A Resource for Invasive Species Research.</title>
        <authorList>
            <person name="McCartney M.A."/>
            <person name="Auch B."/>
            <person name="Kono T."/>
            <person name="Mallez S."/>
            <person name="Zhang Y."/>
            <person name="Obille A."/>
            <person name="Becker A."/>
            <person name="Abrahante J.E."/>
            <person name="Garbe J."/>
            <person name="Badalamenti J.P."/>
            <person name="Herman A."/>
            <person name="Mangelson H."/>
            <person name="Liachko I."/>
            <person name="Sullivan S."/>
            <person name="Sone E.D."/>
            <person name="Koren S."/>
            <person name="Silverstein K.A.T."/>
            <person name="Beckman K.B."/>
            <person name="Gohl D.M."/>
        </authorList>
    </citation>
    <scope>NUCLEOTIDE SEQUENCE</scope>
    <source>
        <strain evidence="2">Duluth1</strain>
        <tissue evidence="2">Whole animal</tissue>
    </source>
</reference>
<evidence type="ECO:0000313" key="3">
    <source>
        <dbReference type="Proteomes" id="UP000828390"/>
    </source>
</evidence>
<dbReference type="SMART" id="SM00327">
    <property type="entry name" value="VWA"/>
    <property type="match status" value="1"/>
</dbReference>
<sequence>MKSSDCVTKHLAAAGHHEYILACEQKAVCVGLNFGFGKRDGSESERDRYGRDVSIACCDTDFCNSPNYLTTTTTTTTRLPPTSSGPFPHGCDRDIVFILDDSGSVGRANFLQGLGFIREIVQQLTIGPANAMTGLVAYSTHAYPMWHLNEILTKQQLLLNLSSVPYQGGITRTNEALKLVRTTMLTSQHGDRPNNKNVVIVFTDGDSNDKQDTISEANNLRTVSDDVISIVIGSGINLAELNALATDSHHVFDVHSYNSLQSILSQLMQIICNA</sequence>
<protein>
    <recommendedName>
        <fullName evidence="1">VWFA domain-containing protein</fullName>
    </recommendedName>
</protein>